<dbReference type="EMBL" id="JAFLWW010000013">
    <property type="protein sequence ID" value="MBT1159639.1"/>
    <property type="molecule type" value="Genomic_DNA"/>
</dbReference>
<accession>A0A9X1AGN7</accession>
<gene>
    <name evidence="2" type="ORF">J1C56_29235</name>
</gene>
<reference evidence="2" key="2">
    <citation type="submission" date="2021-03" db="EMBL/GenBank/DDBJ databases">
        <authorList>
            <person name="Artuso I."/>
            <person name="Turrini P."/>
            <person name="Pirolo M."/>
            <person name="Lugli G.A."/>
            <person name="Ventura M."/>
            <person name="Visca P."/>
        </authorList>
    </citation>
    <scope>NUCLEOTIDE SEQUENCE</scope>
    <source>
        <strain evidence="2">LMG 26462</strain>
    </source>
</reference>
<dbReference type="Pfam" id="PF18723">
    <property type="entry name" value="HMUDK_hel"/>
    <property type="match status" value="1"/>
</dbReference>
<keyword evidence="3" id="KW-1185">Reference proteome</keyword>
<evidence type="ECO:0000313" key="3">
    <source>
        <dbReference type="Proteomes" id="UP001138921"/>
    </source>
</evidence>
<reference evidence="2" key="1">
    <citation type="journal article" date="2021" name="Microorganisms">
        <title>Phylogenomic Reconstruction and Metabolic Potential of the Genus Aminobacter.</title>
        <authorList>
            <person name="Artuso I."/>
            <person name="Turrini P."/>
            <person name="Pirolo M."/>
            <person name="Lugli G.A."/>
            <person name="Ventura M."/>
            <person name="Visca P."/>
        </authorList>
    </citation>
    <scope>NUCLEOTIDE SEQUENCE</scope>
    <source>
        <strain evidence="2">LMG 26462</strain>
    </source>
</reference>
<comment type="caution">
    <text evidence="2">The sequence shown here is derived from an EMBL/GenBank/DDBJ whole genome shotgun (WGS) entry which is preliminary data.</text>
</comment>
<evidence type="ECO:0000313" key="2">
    <source>
        <dbReference type="EMBL" id="MBT1159639.1"/>
    </source>
</evidence>
<dbReference type="InterPro" id="IPR040684">
    <property type="entry name" value="HMUDK_hel"/>
</dbReference>
<evidence type="ECO:0000259" key="1">
    <source>
        <dbReference type="Pfam" id="PF18723"/>
    </source>
</evidence>
<organism evidence="2 3">
    <name type="scientific">Aminobacter anthyllidis</name>
    <dbReference type="NCBI Taxonomy" id="1035067"/>
    <lineage>
        <taxon>Bacteria</taxon>
        <taxon>Pseudomonadati</taxon>
        <taxon>Pseudomonadota</taxon>
        <taxon>Alphaproteobacteria</taxon>
        <taxon>Hyphomicrobiales</taxon>
        <taxon>Phyllobacteriaceae</taxon>
        <taxon>Aminobacter</taxon>
    </lineage>
</organism>
<sequence>MLRASALQKTPIFDLYWRFATERQAVYFRRIEGASSPWTDDPILQQYKFTNAYRASDRVSQFLIRHVIYSRSYPDVPNEVVFRILLFKLFNKISTWQLLERKIGPLHWQSFDMGRYDQVLSSAASAGRKLYSGAYIMPPVALDSTSVKHRGHLRLIDLMMKGDFVPRLLQTNNLQGVFELLKGYPSLGDFLAFQLAIDLNYSTIIDHDEAEFVVAGPGARDGIAKTFVDACDADPVDLINFMMDRQEAECERLQLPFRSLWGRRLKLIDCQNLFCEISKYTRVSHPDIVGLSGRTRIKQMFRPQPQVVHPWFPPKWGLNAKILSATPAVPQDNLFPVTDEAF</sequence>
<proteinExistence type="predicted"/>
<feature type="domain" description="5-hmdU DNA kinase helical" evidence="1">
    <location>
        <begin position="10"/>
        <end position="289"/>
    </location>
</feature>
<protein>
    <recommendedName>
        <fullName evidence="1">5-hmdU DNA kinase helical domain-containing protein</fullName>
    </recommendedName>
</protein>
<dbReference type="AlphaFoldDB" id="A0A9X1AGN7"/>
<dbReference type="Proteomes" id="UP001138921">
    <property type="component" value="Unassembled WGS sequence"/>
</dbReference>
<name>A0A9X1AGN7_9HYPH</name>